<dbReference type="GO" id="GO:0043171">
    <property type="term" value="P:peptide catabolic process"/>
    <property type="evidence" value="ECO:0007669"/>
    <property type="project" value="TreeGrafter"/>
</dbReference>
<dbReference type="Pfam" id="PF17900">
    <property type="entry name" value="Peptidase_M1_N"/>
    <property type="match status" value="1"/>
</dbReference>
<dbReference type="GO" id="GO:0006508">
    <property type="term" value="P:proteolysis"/>
    <property type="evidence" value="ECO:0007669"/>
    <property type="project" value="TreeGrafter"/>
</dbReference>
<comment type="caution">
    <text evidence="3">The sequence shown here is derived from an EMBL/GenBank/DDBJ whole genome shotgun (WGS) entry which is preliminary data.</text>
</comment>
<dbReference type="OMA" id="HINILQH"/>
<feature type="region of interest" description="Disordered" evidence="1">
    <location>
        <begin position="39"/>
        <end position="86"/>
    </location>
</feature>
<dbReference type="GO" id="GO:0005615">
    <property type="term" value="C:extracellular space"/>
    <property type="evidence" value="ECO:0007669"/>
    <property type="project" value="TreeGrafter"/>
</dbReference>
<dbReference type="GO" id="GO:0016020">
    <property type="term" value="C:membrane"/>
    <property type="evidence" value="ECO:0007669"/>
    <property type="project" value="TreeGrafter"/>
</dbReference>
<evidence type="ECO:0000256" key="1">
    <source>
        <dbReference type="SAM" id="MobiDB-lite"/>
    </source>
</evidence>
<feature type="compositionally biased region" description="Pro residues" evidence="1">
    <location>
        <begin position="55"/>
        <end position="72"/>
    </location>
</feature>
<dbReference type="Gene3D" id="2.60.40.1730">
    <property type="entry name" value="tricorn interacting facor f3 domain"/>
    <property type="match status" value="1"/>
</dbReference>
<feature type="domain" description="Aminopeptidase N-like N-terminal" evidence="2">
    <location>
        <begin position="95"/>
        <end position="213"/>
    </location>
</feature>
<organism evidence="3 4">
    <name type="scientific">Chiloscyllium punctatum</name>
    <name type="common">Brownbanded bambooshark</name>
    <name type="synonym">Hemiscyllium punctatum</name>
    <dbReference type="NCBI Taxonomy" id="137246"/>
    <lineage>
        <taxon>Eukaryota</taxon>
        <taxon>Metazoa</taxon>
        <taxon>Chordata</taxon>
        <taxon>Craniata</taxon>
        <taxon>Vertebrata</taxon>
        <taxon>Chondrichthyes</taxon>
        <taxon>Elasmobranchii</taxon>
        <taxon>Galeomorphii</taxon>
        <taxon>Galeoidea</taxon>
        <taxon>Orectolobiformes</taxon>
        <taxon>Hemiscylliidae</taxon>
        <taxon>Chiloscyllium</taxon>
    </lineage>
</organism>
<keyword evidence="4" id="KW-1185">Reference proteome</keyword>
<dbReference type="OrthoDB" id="510539at2759"/>
<dbReference type="STRING" id="137246.A0A401T766"/>
<dbReference type="AlphaFoldDB" id="A0A401T766"/>
<dbReference type="SUPFAM" id="SSF63737">
    <property type="entry name" value="Leukotriene A4 hydrolase N-terminal domain"/>
    <property type="match status" value="1"/>
</dbReference>
<dbReference type="PANTHER" id="PTHR11533:SF301">
    <property type="entry name" value="AMINOPEPTIDASE"/>
    <property type="match status" value="1"/>
</dbReference>
<dbReference type="InterPro" id="IPR050344">
    <property type="entry name" value="Peptidase_M1_aminopeptidases"/>
</dbReference>
<dbReference type="GO" id="GO:0008270">
    <property type="term" value="F:zinc ion binding"/>
    <property type="evidence" value="ECO:0007669"/>
    <property type="project" value="TreeGrafter"/>
</dbReference>
<dbReference type="Proteomes" id="UP000287033">
    <property type="component" value="Unassembled WGS sequence"/>
</dbReference>
<sequence>MGKGFYISKAVLFTGVVLAAAAAVTIIALAVVYAQEKANNSEAQQPDRPGTGTEPPAPGTEPPAPGTEPPAPGTETPAPGTEPWDRYRLPGDLIPDHYEVTLWPRLDEDPVKGYYFTGNSTVYFRCEQATKLILVHSHKLKVINPELRAIGAGSPPVPTLHRWWLHNKTQFLVIELSNPLSKGNHYSLHTQFEGALADDLRGFYRSNYVNETGHVR</sequence>
<gene>
    <name evidence="3" type="ORF">chiPu_0016966</name>
</gene>
<evidence type="ECO:0000313" key="4">
    <source>
        <dbReference type="Proteomes" id="UP000287033"/>
    </source>
</evidence>
<reference evidence="3 4" key="1">
    <citation type="journal article" date="2018" name="Nat. Ecol. Evol.">
        <title>Shark genomes provide insights into elasmobranch evolution and the origin of vertebrates.</title>
        <authorList>
            <person name="Hara Y"/>
            <person name="Yamaguchi K"/>
            <person name="Onimaru K"/>
            <person name="Kadota M"/>
            <person name="Koyanagi M"/>
            <person name="Keeley SD"/>
            <person name="Tatsumi K"/>
            <person name="Tanaka K"/>
            <person name="Motone F"/>
            <person name="Kageyama Y"/>
            <person name="Nozu R"/>
            <person name="Adachi N"/>
            <person name="Nishimura O"/>
            <person name="Nakagawa R"/>
            <person name="Tanegashima C"/>
            <person name="Kiyatake I"/>
            <person name="Matsumoto R"/>
            <person name="Murakumo K"/>
            <person name="Nishida K"/>
            <person name="Terakita A"/>
            <person name="Kuratani S"/>
            <person name="Sato K"/>
            <person name="Hyodo S Kuraku.S."/>
        </authorList>
    </citation>
    <scope>NUCLEOTIDE SEQUENCE [LARGE SCALE GENOMIC DNA]</scope>
</reference>
<name>A0A401T766_CHIPU</name>
<accession>A0A401T766</accession>
<evidence type="ECO:0000313" key="3">
    <source>
        <dbReference type="EMBL" id="GCC38452.1"/>
    </source>
</evidence>
<evidence type="ECO:0000259" key="2">
    <source>
        <dbReference type="Pfam" id="PF17900"/>
    </source>
</evidence>
<protein>
    <recommendedName>
        <fullName evidence="2">Aminopeptidase N-like N-terminal domain-containing protein</fullName>
    </recommendedName>
</protein>
<dbReference type="GO" id="GO:0070006">
    <property type="term" value="F:metalloaminopeptidase activity"/>
    <property type="evidence" value="ECO:0007669"/>
    <property type="project" value="TreeGrafter"/>
</dbReference>
<proteinExistence type="predicted"/>
<dbReference type="EMBL" id="BEZZ01001187">
    <property type="protein sequence ID" value="GCC38452.1"/>
    <property type="molecule type" value="Genomic_DNA"/>
</dbReference>
<dbReference type="InterPro" id="IPR042097">
    <property type="entry name" value="Aminopeptidase_N-like_N_sf"/>
</dbReference>
<dbReference type="GO" id="GO:0042277">
    <property type="term" value="F:peptide binding"/>
    <property type="evidence" value="ECO:0007669"/>
    <property type="project" value="TreeGrafter"/>
</dbReference>
<feature type="compositionally biased region" description="Low complexity" evidence="1">
    <location>
        <begin position="73"/>
        <end position="82"/>
    </location>
</feature>
<dbReference type="GO" id="GO:0005737">
    <property type="term" value="C:cytoplasm"/>
    <property type="evidence" value="ECO:0007669"/>
    <property type="project" value="TreeGrafter"/>
</dbReference>
<dbReference type="InterPro" id="IPR045357">
    <property type="entry name" value="Aminopeptidase_N-like_N"/>
</dbReference>
<dbReference type="PANTHER" id="PTHR11533">
    <property type="entry name" value="PROTEASE M1 ZINC METALLOPROTEASE"/>
    <property type="match status" value="1"/>
</dbReference>